<sequence>MTWKSEQNEASIMEGCNQILSFQQQQRCSKLLMDSSLVSSMWEHAAEWGGQVWFPAMHQTGLQYVAWVYSAGFYSRMSFDLAIKNVKQPIVLTFDDTTKATEWLIQV</sequence>
<gene>
    <name evidence="1" type="ORF">MUN80_13225</name>
</gene>
<evidence type="ECO:0000313" key="2">
    <source>
        <dbReference type="Proteomes" id="UP000831785"/>
    </source>
</evidence>
<keyword evidence="2" id="KW-1185">Reference proteome</keyword>
<organism evidence="1 2">
    <name type="scientific">Hymenobacter cellulosivorans</name>
    <dbReference type="NCBI Taxonomy" id="2932249"/>
    <lineage>
        <taxon>Bacteria</taxon>
        <taxon>Pseudomonadati</taxon>
        <taxon>Bacteroidota</taxon>
        <taxon>Cytophagia</taxon>
        <taxon>Cytophagales</taxon>
        <taxon>Hymenobacteraceae</taxon>
        <taxon>Hymenobacter</taxon>
    </lineage>
</organism>
<dbReference type="Proteomes" id="UP000831785">
    <property type="component" value="Chromosome"/>
</dbReference>
<evidence type="ECO:0008006" key="3">
    <source>
        <dbReference type="Google" id="ProtNLM"/>
    </source>
</evidence>
<evidence type="ECO:0000313" key="1">
    <source>
        <dbReference type="EMBL" id="UOQ50721.1"/>
    </source>
</evidence>
<name>A0ABY4F223_9BACT</name>
<dbReference type="EMBL" id="CP095049">
    <property type="protein sequence ID" value="UOQ50721.1"/>
    <property type="molecule type" value="Genomic_DNA"/>
</dbReference>
<reference evidence="1 2" key="1">
    <citation type="submission" date="2022-04" db="EMBL/GenBank/DDBJ databases">
        <title>Hymenobacter sp. isolated from the air.</title>
        <authorList>
            <person name="Won M."/>
            <person name="Lee C.-M."/>
            <person name="Woen H.-Y."/>
            <person name="Kwon S.-W."/>
        </authorList>
    </citation>
    <scope>NUCLEOTIDE SEQUENCE [LARGE SCALE GENOMIC DNA]</scope>
    <source>
        <strain evidence="2">5116 S-27</strain>
    </source>
</reference>
<protein>
    <recommendedName>
        <fullName evidence="3">STAS/SEC14 domain-containing protein</fullName>
    </recommendedName>
</protein>
<dbReference type="RefSeq" id="WP_244713501.1">
    <property type="nucleotide sequence ID" value="NZ_CP095049.1"/>
</dbReference>
<proteinExistence type="predicted"/>
<accession>A0ABY4F223</accession>